<keyword evidence="4" id="KW-0689">Ribosomal protein</keyword>
<gene>
    <name evidence="2" type="ORF">C1SCF055_LOCUS35244</name>
</gene>
<organism evidence="2">
    <name type="scientific">Cladocopium goreaui</name>
    <dbReference type="NCBI Taxonomy" id="2562237"/>
    <lineage>
        <taxon>Eukaryota</taxon>
        <taxon>Sar</taxon>
        <taxon>Alveolata</taxon>
        <taxon>Dinophyceae</taxon>
        <taxon>Suessiales</taxon>
        <taxon>Symbiodiniaceae</taxon>
        <taxon>Cladocopium</taxon>
    </lineage>
</organism>
<comment type="caution">
    <text evidence="2">The sequence shown here is derived from an EMBL/GenBank/DDBJ whole genome shotgun (WGS) entry which is preliminary data.</text>
</comment>
<protein>
    <submittedName>
        <fullName evidence="4">30S ribosomal protein S1</fullName>
    </submittedName>
</protein>
<keyword evidence="5" id="KW-1185">Reference proteome</keyword>
<evidence type="ECO:0000313" key="4">
    <source>
        <dbReference type="EMBL" id="CAL4797231.1"/>
    </source>
</evidence>
<dbReference type="AlphaFoldDB" id="A0A9P1DJ71"/>
<dbReference type="InterPro" id="IPR003029">
    <property type="entry name" value="S1_domain"/>
</dbReference>
<feature type="domain" description="S1 motif" evidence="1">
    <location>
        <begin position="113"/>
        <end position="189"/>
    </location>
</feature>
<evidence type="ECO:0000259" key="1">
    <source>
        <dbReference type="PROSITE" id="PS50126"/>
    </source>
</evidence>
<evidence type="ECO:0000313" key="3">
    <source>
        <dbReference type="EMBL" id="CAL1163294.1"/>
    </source>
</evidence>
<dbReference type="EMBL" id="CAMXCT020004669">
    <property type="protein sequence ID" value="CAL1163294.1"/>
    <property type="molecule type" value="Genomic_DNA"/>
</dbReference>
<sequence>MRSEMQSRLDRPSFAVCPDGASRPGIIQAANADGSYAVRWLSGSTSDVEPHEIEQVSGKFTVGDAVQVDDQRGKLVAKEADTFTICWEDGSESDISAFEAKPVLIPFEQLEVGQRYEATVHRVYHSGAFVDFGAEVMGNLPTAYVLTQDGSRIGKFDPITEHLKRNQKIQVVIQAKRLDRSVRVAMVNDEAA</sequence>
<dbReference type="Proteomes" id="UP001152797">
    <property type="component" value="Unassembled WGS sequence"/>
</dbReference>
<proteinExistence type="predicted"/>
<dbReference type="InterPro" id="IPR012340">
    <property type="entry name" value="NA-bd_OB-fold"/>
</dbReference>
<dbReference type="Gene3D" id="2.40.50.140">
    <property type="entry name" value="Nucleic acid-binding proteins"/>
    <property type="match status" value="1"/>
</dbReference>
<name>A0A9P1DJ71_9DINO</name>
<dbReference type="GO" id="GO:0005840">
    <property type="term" value="C:ribosome"/>
    <property type="evidence" value="ECO:0007669"/>
    <property type="project" value="UniProtKB-KW"/>
</dbReference>
<dbReference type="EMBL" id="CAMXCT030004669">
    <property type="protein sequence ID" value="CAL4797231.1"/>
    <property type="molecule type" value="Genomic_DNA"/>
</dbReference>
<accession>A0A9P1DJ71</accession>
<dbReference type="SUPFAM" id="SSF50249">
    <property type="entry name" value="Nucleic acid-binding proteins"/>
    <property type="match status" value="1"/>
</dbReference>
<dbReference type="SMART" id="SM00316">
    <property type="entry name" value="S1"/>
    <property type="match status" value="1"/>
</dbReference>
<reference evidence="2" key="1">
    <citation type="submission" date="2022-10" db="EMBL/GenBank/DDBJ databases">
        <authorList>
            <person name="Chen Y."/>
            <person name="Dougan E. K."/>
            <person name="Chan C."/>
            <person name="Rhodes N."/>
            <person name="Thang M."/>
        </authorList>
    </citation>
    <scope>NUCLEOTIDE SEQUENCE</scope>
</reference>
<evidence type="ECO:0000313" key="2">
    <source>
        <dbReference type="EMBL" id="CAI4009919.1"/>
    </source>
</evidence>
<keyword evidence="4" id="KW-0687">Ribonucleoprotein</keyword>
<evidence type="ECO:0000313" key="5">
    <source>
        <dbReference type="Proteomes" id="UP001152797"/>
    </source>
</evidence>
<dbReference type="PROSITE" id="PS50126">
    <property type="entry name" value="S1"/>
    <property type="match status" value="1"/>
</dbReference>
<dbReference type="GO" id="GO:0003676">
    <property type="term" value="F:nucleic acid binding"/>
    <property type="evidence" value="ECO:0007669"/>
    <property type="project" value="InterPro"/>
</dbReference>
<dbReference type="EMBL" id="CAMXCT010004669">
    <property type="protein sequence ID" value="CAI4009919.1"/>
    <property type="molecule type" value="Genomic_DNA"/>
</dbReference>
<reference evidence="3" key="2">
    <citation type="submission" date="2024-04" db="EMBL/GenBank/DDBJ databases">
        <authorList>
            <person name="Chen Y."/>
            <person name="Shah S."/>
            <person name="Dougan E. K."/>
            <person name="Thang M."/>
            <person name="Chan C."/>
        </authorList>
    </citation>
    <scope>NUCLEOTIDE SEQUENCE [LARGE SCALE GENOMIC DNA]</scope>
</reference>